<proteinExistence type="predicted"/>
<name>A0A4Y1S011_PRUDU</name>
<protein>
    <submittedName>
        <fullName evidence="2">Uncharacterized protein</fullName>
    </submittedName>
</protein>
<accession>A0A4Y1S011</accession>
<feature type="region of interest" description="Disordered" evidence="1">
    <location>
        <begin position="1"/>
        <end position="41"/>
    </location>
</feature>
<dbReference type="AlphaFoldDB" id="A0A4Y1S011"/>
<evidence type="ECO:0000256" key="1">
    <source>
        <dbReference type="SAM" id="MobiDB-lite"/>
    </source>
</evidence>
<evidence type="ECO:0000313" key="2">
    <source>
        <dbReference type="EMBL" id="BBH09366.1"/>
    </source>
</evidence>
<reference evidence="2" key="1">
    <citation type="journal article" date="2019" name="Science">
        <title>Mutation of a bHLH transcription factor allowed almond domestication.</title>
        <authorList>
            <person name="Sanchez-Perez R."/>
            <person name="Pavan S."/>
            <person name="Mazzeo R."/>
            <person name="Moldovan C."/>
            <person name="Aiese Cigliano R."/>
            <person name="Del Cueto J."/>
            <person name="Ricciardi F."/>
            <person name="Lotti C."/>
            <person name="Ricciardi L."/>
            <person name="Dicenta F."/>
            <person name="Lopez-Marques R.L."/>
            <person name="Lindberg Moller B."/>
        </authorList>
    </citation>
    <scope>NUCLEOTIDE SEQUENCE</scope>
</reference>
<organism evidence="2">
    <name type="scientific">Prunus dulcis</name>
    <name type="common">Almond</name>
    <name type="synonym">Amygdalus dulcis</name>
    <dbReference type="NCBI Taxonomy" id="3755"/>
    <lineage>
        <taxon>Eukaryota</taxon>
        <taxon>Viridiplantae</taxon>
        <taxon>Streptophyta</taxon>
        <taxon>Embryophyta</taxon>
        <taxon>Tracheophyta</taxon>
        <taxon>Spermatophyta</taxon>
        <taxon>Magnoliopsida</taxon>
        <taxon>eudicotyledons</taxon>
        <taxon>Gunneridae</taxon>
        <taxon>Pentapetalae</taxon>
        <taxon>rosids</taxon>
        <taxon>fabids</taxon>
        <taxon>Rosales</taxon>
        <taxon>Rosaceae</taxon>
        <taxon>Amygdaloideae</taxon>
        <taxon>Amygdaleae</taxon>
        <taxon>Prunus</taxon>
    </lineage>
</organism>
<feature type="compositionally biased region" description="Polar residues" evidence="1">
    <location>
        <begin position="21"/>
        <end position="34"/>
    </location>
</feature>
<sequence>MLSVLAATTPRTDLRHRSHLNRSSPADFSRSTPALRTPDPGRNRPFLPSVVFELSVRIPLSFLHQIFRAPGVQLIHRRDLREVQLARTSSRRRTKETTRAISLTPDPPPKRRNLLYFFVKIFGFGQITGETLSNFRQKSREVLKRSL</sequence>
<gene>
    <name evidence="2" type="ORF">Prudu_021840</name>
</gene>
<dbReference type="EMBL" id="AP019304">
    <property type="protein sequence ID" value="BBH09366.1"/>
    <property type="molecule type" value="Genomic_DNA"/>
</dbReference>